<gene>
    <name evidence="1" type="ORF">ALC57_05337</name>
</gene>
<dbReference type="GO" id="GO:0003676">
    <property type="term" value="F:nucleic acid binding"/>
    <property type="evidence" value="ECO:0007669"/>
    <property type="project" value="InterPro"/>
</dbReference>
<evidence type="ECO:0008006" key="3">
    <source>
        <dbReference type="Google" id="ProtNLM"/>
    </source>
</evidence>
<dbReference type="AlphaFoldDB" id="A0A151JAY1"/>
<dbReference type="Proteomes" id="UP000078492">
    <property type="component" value="Unassembled WGS sequence"/>
</dbReference>
<name>A0A151JAY1_9HYME</name>
<reference evidence="1 2" key="1">
    <citation type="submission" date="2015-09" db="EMBL/GenBank/DDBJ databases">
        <title>Trachymyrmex cornetzi WGS genome.</title>
        <authorList>
            <person name="Nygaard S."/>
            <person name="Hu H."/>
            <person name="Boomsma J."/>
            <person name="Zhang G."/>
        </authorList>
    </citation>
    <scope>NUCLEOTIDE SEQUENCE [LARGE SCALE GENOMIC DNA]</scope>
    <source>
        <strain evidence="1">Tcor2-1</strain>
        <tissue evidence="1">Whole body</tissue>
    </source>
</reference>
<dbReference type="Gene3D" id="3.30.420.10">
    <property type="entry name" value="Ribonuclease H-like superfamily/Ribonuclease H"/>
    <property type="match status" value="1"/>
</dbReference>
<keyword evidence="2" id="KW-1185">Reference proteome</keyword>
<dbReference type="InterPro" id="IPR036397">
    <property type="entry name" value="RNaseH_sf"/>
</dbReference>
<accession>A0A151JAY1</accession>
<proteinExistence type="predicted"/>
<dbReference type="EMBL" id="KQ979201">
    <property type="protein sequence ID" value="KYN22267.1"/>
    <property type="molecule type" value="Genomic_DNA"/>
</dbReference>
<dbReference type="STRING" id="471704.A0A151JAY1"/>
<evidence type="ECO:0000313" key="2">
    <source>
        <dbReference type="Proteomes" id="UP000078492"/>
    </source>
</evidence>
<evidence type="ECO:0000313" key="1">
    <source>
        <dbReference type="EMBL" id="KYN22267.1"/>
    </source>
</evidence>
<protein>
    <recommendedName>
        <fullName evidence="3">Transposable element Tc3 transposase</fullName>
    </recommendedName>
</protein>
<dbReference type="PANTHER" id="PTHR47326">
    <property type="entry name" value="TRANSPOSABLE ELEMENT TC3 TRANSPOSASE-LIKE PROTEIN"/>
    <property type="match status" value="1"/>
</dbReference>
<organism evidence="1 2">
    <name type="scientific">Trachymyrmex cornetzi</name>
    <dbReference type="NCBI Taxonomy" id="471704"/>
    <lineage>
        <taxon>Eukaryota</taxon>
        <taxon>Metazoa</taxon>
        <taxon>Ecdysozoa</taxon>
        <taxon>Arthropoda</taxon>
        <taxon>Hexapoda</taxon>
        <taxon>Insecta</taxon>
        <taxon>Pterygota</taxon>
        <taxon>Neoptera</taxon>
        <taxon>Endopterygota</taxon>
        <taxon>Hymenoptera</taxon>
        <taxon>Apocrita</taxon>
        <taxon>Aculeata</taxon>
        <taxon>Formicoidea</taxon>
        <taxon>Formicidae</taxon>
        <taxon>Myrmicinae</taxon>
        <taxon>Trachymyrmex</taxon>
    </lineage>
</organism>
<dbReference type="PANTHER" id="PTHR47326:SF1">
    <property type="entry name" value="HTH PSQ-TYPE DOMAIN-CONTAINING PROTEIN"/>
    <property type="match status" value="1"/>
</dbReference>
<sequence length="134" mass="15891">MLFSDEATFGNRGGVNRHNYHYYSDQNPHWQRSQEFQRQWSINVWVGILGNNIIGPYFFEQHLNAENYLTFLQNDLPNLLRHINNDLLNRMWFQQDGAPAHRPEMLQIFKIIDSEIDGLEWVVGLTNGHQDHLI</sequence>